<name>A0A222E3L7_9RHOB</name>
<proteinExistence type="predicted"/>
<keyword evidence="3" id="KW-1185">Reference proteome</keyword>
<protein>
    <submittedName>
        <fullName evidence="2">Uncharacterized protein</fullName>
    </submittedName>
</protein>
<evidence type="ECO:0000313" key="3">
    <source>
        <dbReference type="Proteomes" id="UP000203589"/>
    </source>
</evidence>
<feature type="region of interest" description="Disordered" evidence="1">
    <location>
        <begin position="1"/>
        <end position="28"/>
    </location>
</feature>
<dbReference type="AlphaFoldDB" id="A0A222E3L7"/>
<gene>
    <name evidence="2" type="ORF">ANTHELSMS3_02126</name>
</gene>
<evidence type="ECO:0000256" key="1">
    <source>
        <dbReference type="SAM" id="MobiDB-lite"/>
    </source>
</evidence>
<dbReference type="Proteomes" id="UP000203589">
    <property type="component" value="Chromosome"/>
</dbReference>
<sequence length="136" mass="14269">MVPRIRGDIPCVGLADNPPDRPGAQPKGDTMTEKYFKLTLLAAGLLLGAANIVEAQNLRHCAPRDEVVDRLAAKFGETRQSMGLGANNAVMEVFASPDSGSWTITVTMANGITCLVASGQAFEELAEALPAKGDDA</sequence>
<accession>A0A222E3L7</accession>
<organism evidence="2 3">
    <name type="scientific">Antarctobacter heliothermus</name>
    <dbReference type="NCBI Taxonomy" id="74033"/>
    <lineage>
        <taxon>Bacteria</taxon>
        <taxon>Pseudomonadati</taxon>
        <taxon>Pseudomonadota</taxon>
        <taxon>Alphaproteobacteria</taxon>
        <taxon>Rhodobacterales</taxon>
        <taxon>Roseobacteraceae</taxon>
        <taxon>Antarctobacter</taxon>
    </lineage>
</organism>
<dbReference type="KEGG" id="aht:ANTHELSMS3_02126"/>
<evidence type="ECO:0000313" key="2">
    <source>
        <dbReference type="EMBL" id="ASP20804.1"/>
    </source>
</evidence>
<reference evidence="2 3" key="1">
    <citation type="submission" date="2017-07" db="EMBL/GenBank/DDBJ databases">
        <title>Genome Sequence of Antarctobacter heliothermus Strain SMS3 Isolated from a culture of the Diatom Skeletonema marinoi.</title>
        <authorList>
            <person name="Topel M."/>
            <person name="Pinder M.I.M."/>
            <person name="Johansson O.N."/>
            <person name="Kourtchenko O."/>
            <person name="Godhe A."/>
            <person name="Clarke A.K."/>
        </authorList>
    </citation>
    <scope>NUCLEOTIDE SEQUENCE [LARGE SCALE GENOMIC DNA]</scope>
    <source>
        <strain evidence="2 3">SMS3</strain>
    </source>
</reference>
<dbReference type="EMBL" id="CP022540">
    <property type="protein sequence ID" value="ASP20804.1"/>
    <property type="molecule type" value="Genomic_DNA"/>
</dbReference>